<dbReference type="PANTHER" id="PTHR33085:SF47">
    <property type="entry name" value="OS02G0513400 PROTEIN"/>
    <property type="match status" value="1"/>
</dbReference>
<dbReference type="AlphaFoldDB" id="A0A1W0W783"/>
<dbReference type="Gramene" id="OQU90216">
    <property type="protein sequence ID" value="OQU90216"/>
    <property type="gene ID" value="SORBI_3002G367500"/>
</dbReference>
<reference evidence="3" key="2">
    <citation type="journal article" date="2018" name="Plant J.">
        <title>The Sorghum bicolor reference genome: improved assembly, gene annotations, a transcriptome atlas, and signatures of genome organization.</title>
        <authorList>
            <person name="McCormick R.F."/>
            <person name="Truong S.K."/>
            <person name="Sreedasyam A."/>
            <person name="Jenkins J."/>
            <person name="Shu S."/>
            <person name="Sims D."/>
            <person name="Kennedy M."/>
            <person name="Amirebrahimi M."/>
            <person name="Weers B.D."/>
            <person name="McKinley B."/>
            <person name="Mattison A."/>
            <person name="Morishige D.T."/>
            <person name="Grimwood J."/>
            <person name="Schmutz J."/>
            <person name="Mullet J.E."/>
        </authorList>
    </citation>
    <scope>NUCLEOTIDE SEQUENCE [LARGE SCALE GENOMIC DNA]</scope>
    <source>
        <strain evidence="3">cv. BTx623</strain>
    </source>
</reference>
<dbReference type="EMBL" id="CM000761">
    <property type="protein sequence ID" value="OQU90216.1"/>
    <property type="molecule type" value="Genomic_DNA"/>
</dbReference>
<dbReference type="InterPro" id="IPR012871">
    <property type="entry name" value="DUF1668_ORYSA"/>
</dbReference>
<name>A0A1W0W783_SORBI</name>
<evidence type="ECO:0008006" key="4">
    <source>
        <dbReference type="Google" id="ProtNLM"/>
    </source>
</evidence>
<dbReference type="Proteomes" id="UP000000768">
    <property type="component" value="Chromosome 2"/>
</dbReference>
<gene>
    <name evidence="2" type="ORF">SORBI_3002G367500</name>
</gene>
<evidence type="ECO:0000256" key="1">
    <source>
        <dbReference type="SAM" id="MobiDB-lite"/>
    </source>
</evidence>
<feature type="compositionally biased region" description="Low complexity" evidence="1">
    <location>
        <begin position="1"/>
        <end position="15"/>
    </location>
</feature>
<dbReference type="SUPFAM" id="SSF50998">
    <property type="entry name" value="Quinoprotein alcohol dehydrogenase-like"/>
    <property type="match status" value="1"/>
</dbReference>
<accession>A0A1W0W783</accession>
<protein>
    <recommendedName>
        <fullName evidence="4">DUF1618 domain-containing protein</fullName>
    </recommendedName>
</protein>
<dbReference type="OMA" id="MARYMSS"/>
<dbReference type="PANTHER" id="PTHR33085">
    <property type="entry name" value="OS12G0113100 PROTEIN-RELATED"/>
    <property type="match status" value="1"/>
</dbReference>
<dbReference type="InterPro" id="IPR011047">
    <property type="entry name" value="Quinoprotein_ADH-like_sf"/>
</dbReference>
<evidence type="ECO:0000313" key="3">
    <source>
        <dbReference type="Proteomes" id="UP000000768"/>
    </source>
</evidence>
<feature type="region of interest" description="Disordered" evidence="1">
    <location>
        <begin position="1"/>
        <end position="23"/>
    </location>
</feature>
<sequence>MARYMSSCSCSSSSSKRQKLNNHDRYAIIRSSNPRRKQHLYLALDDWNGGYSIHKIDADEIMDDDDDEAATAAASATDREQLHKLPEPAAVRLASPVVGCRMAFAAMGTNIFVATNPRCRYDDAAPKLLVYDAATGALSGGPHLPDQERLYDFGAAMAVGERLYTLTSVCLELNECPSFRALSWEPTTRPGRGLGVWDPRMEWSWSCVPPPRFHGFDIAAYALHPDGRTIFISTAHHSTHSFDTSSGVWTELGDWVLPFRGQAYFDAEVDTSASCCPVASRSRSATEPPECSKLNEKLFGKEDYPKEQRLNTTLTYMGDSRFCLIENVMPRDNDLNAVLHVTLFGLKFDQKGDRAAN</sequence>
<reference evidence="2 3" key="1">
    <citation type="journal article" date="2009" name="Nature">
        <title>The Sorghum bicolor genome and the diversification of grasses.</title>
        <authorList>
            <person name="Paterson A.H."/>
            <person name="Bowers J.E."/>
            <person name="Bruggmann R."/>
            <person name="Dubchak I."/>
            <person name="Grimwood J."/>
            <person name="Gundlach H."/>
            <person name="Haberer G."/>
            <person name="Hellsten U."/>
            <person name="Mitros T."/>
            <person name="Poliakov A."/>
            <person name="Schmutz J."/>
            <person name="Spannagl M."/>
            <person name="Tang H."/>
            <person name="Wang X."/>
            <person name="Wicker T."/>
            <person name="Bharti A.K."/>
            <person name="Chapman J."/>
            <person name="Feltus F.A."/>
            <person name="Gowik U."/>
            <person name="Grigoriev I.V."/>
            <person name="Lyons E."/>
            <person name="Maher C.A."/>
            <person name="Martis M."/>
            <person name="Narechania A."/>
            <person name="Otillar R.P."/>
            <person name="Penning B.W."/>
            <person name="Salamov A.A."/>
            <person name="Wang Y."/>
            <person name="Zhang L."/>
            <person name="Carpita N.C."/>
            <person name="Freeling M."/>
            <person name="Gingle A.R."/>
            <person name="Hash C.T."/>
            <person name="Keller B."/>
            <person name="Klein P."/>
            <person name="Kresovich S."/>
            <person name="McCann M.C."/>
            <person name="Ming R."/>
            <person name="Peterson D.G."/>
            <person name="Mehboob-ur-Rahman"/>
            <person name="Ware D."/>
            <person name="Westhoff P."/>
            <person name="Mayer K.F."/>
            <person name="Messing J."/>
            <person name="Rokhsar D.S."/>
        </authorList>
    </citation>
    <scope>NUCLEOTIDE SEQUENCE [LARGE SCALE GENOMIC DNA]</scope>
    <source>
        <strain evidence="3">cv. BTx623</strain>
    </source>
</reference>
<organism evidence="2 3">
    <name type="scientific">Sorghum bicolor</name>
    <name type="common">Sorghum</name>
    <name type="synonym">Sorghum vulgare</name>
    <dbReference type="NCBI Taxonomy" id="4558"/>
    <lineage>
        <taxon>Eukaryota</taxon>
        <taxon>Viridiplantae</taxon>
        <taxon>Streptophyta</taxon>
        <taxon>Embryophyta</taxon>
        <taxon>Tracheophyta</taxon>
        <taxon>Spermatophyta</taxon>
        <taxon>Magnoliopsida</taxon>
        <taxon>Liliopsida</taxon>
        <taxon>Poales</taxon>
        <taxon>Poaceae</taxon>
        <taxon>PACMAD clade</taxon>
        <taxon>Panicoideae</taxon>
        <taxon>Andropogonodae</taxon>
        <taxon>Andropogoneae</taxon>
        <taxon>Sorghinae</taxon>
        <taxon>Sorghum</taxon>
    </lineage>
</organism>
<dbReference type="InParanoid" id="A0A1W0W783"/>
<dbReference type="Pfam" id="PF07893">
    <property type="entry name" value="DUF1668"/>
    <property type="match status" value="1"/>
</dbReference>
<proteinExistence type="predicted"/>
<dbReference type="eggNOG" id="ENOG502R5JF">
    <property type="taxonomic scope" value="Eukaryota"/>
</dbReference>
<evidence type="ECO:0000313" key="2">
    <source>
        <dbReference type="EMBL" id="OQU90216.1"/>
    </source>
</evidence>
<keyword evidence="3" id="KW-1185">Reference proteome</keyword>